<feature type="region of interest" description="Disordered" evidence="1">
    <location>
        <begin position="77"/>
        <end position="214"/>
    </location>
</feature>
<dbReference type="RefSeq" id="WP_193518304.1">
    <property type="nucleotide sequence ID" value="NZ_BMXL01000020.1"/>
</dbReference>
<evidence type="ECO:0000256" key="1">
    <source>
        <dbReference type="SAM" id="MobiDB-lite"/>
    </source>
</evidence>
<gene>
    <name evidence="2" type="ORF">GCM10007147_33980</name>
</gene>
<feature type="region of interest" description="Disordered" evidence="1">
    <location>
        <begin position="228"/>
        <end position="260"/>
    </location>
</feature>
<comment type="caution">
    <text evidence="2">The sequence shown here is derived from an EMBL/GenBank/DDBJ whole genome shotgun (WGS) entry which is preliminary data.</text>
</comment>
<feature type="compositionally biased region" description="Low complexity" evidence="1">
    <location>
        <begin position="146"/>
        <end position="156"/>
    </location>
</feature>
<evidence type="ECO:0000313" key="3">
    <source>
        <dbReference type="Proteomes" id="UP000654947"/>
    </source>
</evidence>
<keyword evidence="3" id="KW-1185">Reference proteome</keyword>
<reference evidence="2 3" key="1">
    <citation type="journal article" date="2014" name="Int. J. Syst. Evol. Microbiol.">
        <title>Complete genome sequence of Corynebacterium casei LMG S-19264T (=DSM 44701T), isolated from a smear-ripened cheese.</title>
        <authorList>
            <consortium name="US DOE Joint Genome Institute (JGI-PGF)"/>
            <person name="Walter F."/>
            <person name="Albersmeier A."/>
            <person name="Kalinowski J."/>
            <person name="Ruckert C."/>
        </authorList>
    </citation>
    <scope>NUCLEOTIDE SEQUENCE [LARGE SCALE GENOMIC DNA]</scope>
    <source>
        <strain evidence="2 3">KCTC 19473</strain>
    </source>
</reference>
<feature type="region of interest" description="Disordered" evidence="1">
    <location>
        <begin position="15"/>
        <end position="38"/>
    </location>
</feature>
<feature type="compositionally biased region" description="Pro residues" evidence="1">
    <location>
        <begin position="168"/>
        <end position="182"/>
    </location>
</feature>
<proteinExistence type="predicted"/>
<feature type="compositionally biased region" description="Basic and acidic residues" evidence="1">
    <location>
        <begin position="123"/>
        <end position="135"/>
    </location>
</feature>
<dbReference type="AlphaFoldDB" id="A0A919CJS5"/>
<protein>
    <submittedName>
        <fullName evidence="2">Uncharacterized protein</fullName>
    </submittedName>
</protein>
<dbReference type="EMBL" id="BMXL01000020">
    <property type="protein sequence ID" value="GHD31269.1"/>
    <property type="molecule type" value="Genomic_DNA"/>
</dbReference>
<feature type="compositionally biased region" description="Basic residues" evidence="1">
    <location>
        <begin position="91"/>
        <end position="102"/>
    </location>
</feature>
<name>A0A919CJS5_9ACTN</name>
<feature type="compositionally biased region" description="Polar residues" evidence="1">
    <location>
        <begin position="27"/>
        <end position="37"/>
    </location>
</feature>
<organism evidence="2 3">
    <name type="scientific">Nocardiopsis kunsanensis</name>
    <dbReference type="NCBI Taxonomy" id="141693"/>
    <lineage>
        <taxon>Bacteria</taxon>
        <taxon>Bacillati</taxon>
        <taxon>Actinomycetota</taxon>
        <taxon>Actinomycetes</taxon>
        <taxon>Streptosporangiales</taxon>
        <taxon>Nocardiopsidaceae</taxon>
        <taxon>Nocardiopsis</taxon>
    </lineage>
</organism>
<evidence type="ECO:0000313" key="2">
    <source>
        <dbReference type="EMBL" id="GHD31269.1"/>
    </source>
</evidence>
<sequence length="260" mass="27246">MEHDEVPVFPRITVTTRSDGTGDVSISGRSQTVSAETASEVRTRVTEIITDVAGKLGRPVKVATAGVDGEWPLIVHPDGTVEEDASAPVPKKARKAKGRKPKAVPAGDGPVQVASSSAQEQAAEQHVEHLARDPEPELVPDPEPVPAVSEEPSAAPTDPRIRHHASAPPEPAPPRPHPPAPGPGDQTRNQPGNTTGQVPTAIGGPNESRARAAQWWSEAIAEHNSSVGAQGVATAIPEHRNGSGLSGRGRRFFSRRGPEN</sequence>
<dbReference type="Proteomes" id="UP000654947">
    <property type="component" value="Unassembled WGS sequence"/>
</dbReference>
<accession>A0A919CJS5</accession>
<feature type="compositionally biased region" description="Low complexity" evidence="1">
    <location>
        <begin position="103"/>
        <end position="122"/>
    </location>
</feature>
<feature type="compositionally biased region" description="Polar residues" evidence="1">
    <location>
        <begin position="186"/>
        <end position="198"/>
    </location>
</feature>